<protein>
    <submittedName>
        <fullName evidence="2">DUF3899 domain-containing protein</fullName>
    </submittedName>
</protein>
<evidence type="ECO:0000313" key="2">
    <source>
        <dbReference type="EMBL" id="TGA98975.1"/>
    </source>
</evidence>
<feature type="transmembrane region" description="Helical" evidence="1">
    <location>
        <begin position="39"/>
        <end position="57"/>
    </location>
</feature>
<keyword evidence="3" id="KW-1185">Reference proteome</keyword>
<organism evidence="2 3">
    <name type="scientific">Sporolactobacillus shoreae</name>
    <dbReference type="NCBI Taxonomy" id="1465501"/>
    <lineage>
        <taxon>Bacteria</taxon>
        <taxon>Bacillati</taxon>
        <taxon>Bacillota</taxon>
        <taxon>Bacilli</taxon>
        <taxon>Bacillales</taxon>
        <taxon>Sporolactobacillaceae</taxon>
        <taxon>Sporolactobacillus</taxon>
    </lineage>
</organism>
<comment type="caution">
    <text evidence="2">The sequence shown here is derived from an EMBL/GenBank/DDBJ whole genome shotgun (WGS) entry which is preliminary data.</text>
</comment>
<proteinExistence type="predicted"/>
<dbReference type="Proteomes" id="UP000298347">
    <property type="component" value="Unassembled WGS sequence"/>
</dbReference>
<accession>A0A4Z0GRY7</accession>
<name>A0A4Z0GRY7_9BACL</name>
<sequence length="116" mass="14186">MKRKIKLRKLIIYFFCSWIIYFLFFLWEGGHFNMVTLSNASFLFALMLTIILTALWLRQERAFSAFSESCKRFFLKNYKPRDERGRNAKKKNPYLRYAWIISIFYYLISFTLLLFS</sequence>
<dbReference type="AlphaFoldDB" id="A0A4Z0GRY7"/>
<reference evidence="2 3" key="1">
    <citation type="journal article" date="2015" name="Int. J. Syst. Evol. Microbiol.">
        <title>Sporolactobacillus shoreae sp. nov. and Sporolactobacillus spathodeae sp. nov., two spore-forming lactic acid bacteria isolated from tree barks in Thailand.</title>
        <authorList>
            <person name="Thamacharoensuk T."/>
            <person name="Kitahara M."/>
            <person name="Ohkuma M."/>
            <person name="Thongchul N."/>
            <person name="Tanasupawat S."/>
        </authorList>
    </citation>
    <scope>NUCLEOTIDE SEQUENCE [LARGE SCALE GENOMIC DNA]</scope>
    <source>
        <strain evidence="2 3">BK92</strain>
    </source>
</reference>
<dbReference type="EMBL" id="SRJD01000005">
    <property type="protein sequence ID" value="TGA98975.1"/>
    <property type="molecule type" value="Genomic_DNA"/>
</dbReference>
<keyword evidence="1" id="KW-0812">Transmembrane</keyword>
<evidence type="ECO:0000313" key="3">
    <source>
        <dbReference type="Proteomes" id="UP000298347"/>
    </source>
</evidence>
<feature type="transmembrane region" description="Helical" evidence="1">
    <location>
        <begin position="10"/>
        <end position="27"/>
    </location>
</feature>
<keyword evidence="1" id="KW-0472">Membrane</keyword>
<dbReference type="RefSeq" id="WP_135347995.1">
    <property type="nucleotide sequence ID" value="NZ_SRJD01000005.1"/>
</dbReference>
<keyword evidence="1" id="KW-1133">Transmembrane helix</keyword>
<evidence type="ECO:0000256" key="1">
    <source>
        <dbReference type="SAM" id="Phobius"/>
    </source>
</evidence>
<feature type="transmembrane region" description="Helical" evidence="1">
    <location>
        <begin position="94"/>
        <end position="115"/>
    </location>
</feature>
<gene>
    <name evidence="2" type="ORF">E4665_06550</name>
</gene>